<name>A0A9P0DYC3_DIABA</name>
<reference evidence="3" key="1">
    <citation type="submission" date="2022-01" db="EMBL/GenBank/DDBJ databases">
        <authorList>
            <person name="King R."/>
        </authorList>
    </citation>
    <scope>NUCLEOTIDE SEQUENCE</scope>
</reference>
<dbReference type="Proteomes" id="UP001153709">
    <property type="component" value="Chromosome 2"/>
</dbReference>
<organism evidence="3 4">
    <name type="scientific">Diabrotica balteata</name>
    <name type="common">Banded cucumber beetle</name>
    <dbReference type="NCBI Taxonomy" id="107213"/>
    <lineage>
        <taxon>Eukaryota</taxon>
        <taxon>Metazoa</taxon>
        <taxon>Ecdysozoa</taxon>
        <taxon>Arthropoda</taxon>
        <taxon>Hexapoda</taxon>
        <taxon>Insecta</taxon>
        <taxon>Pterygota</taxon>
        <taxon>Neoptera</taxon>
        <taxon>Endopterygota</taxon>
        <taxon>Coleoptera</taxon>
        <taxon>Polyphaga</taxon>
        <taxon>Cucujiformia</taxon>
        <taxon>Chrysomeloidea</taxon>
        <taxon>Chrysomelidae</taxon>
        <taxon>Galerucinae</taxon>
        <taxon>Diabroticina</taxon>
        <taxon>Diabroticites</taxon>
        <taxon>Diabrotica</taxon>
    </lineage>
</organism>
<feature type="compositionally biased region" description="Low complexity" evidence="1">
    <location>
        <begin position="660"/>
        <end position="669"/>
    </location>
</feature>
<keyword evidence="4" id="KW-1185">Reference proteome</keyword>
<keyword evidence="2" id="KW-0732">Signal</keyword>
<feature type="compositionally biased region" description="Basic and acidic residues" evidence="1">
    <location>
        <begin position="464"/>
        <end position="498"/>
    </location>
</feature>
<feature type="compositionally biased region" description="Basic and acidic residues" evidence="1">
    <location>
        <begin position="440"/>
        <end position="450"/>
    </location>
</feature>
<feature type="compositionally biased region" description="Low complexity" evidence="1">
    <location>
        <begin position="591"/>
        <end position="608"/>
    </location>
</feature>
<sequence>MWMFIFSWCAIVTFVMTLIFCACWRKKTVKEDWHGLDGMVTQKNPDENVNHLPSATTCIVDGVNGGDHSNPNKRNLANSRRSLPDIPSEQITTVNWDPTDNSSEHYATLGQYQNAAKRHTIANGLDQRPSISQHSSISQNDDNFSPYERVKYDKINSTEHPYAQVQPNTSKPILVEENNGSSEERINLLRSETNIVDTSPTPTKSRRSSVHSNGGLDIPAASAVAGVVAASPELPYMTPPVTQANFSGDSQDSSKGYTSISVREPLANIIAQTNEMKKTKREFVDPHYSTVSDDSDDVYTTIPDPNNPIYASESETYARIPPLPITVEVEMNPPPPAHLQIQQPNIEEVYASPPQPPPVDSLRQVKAHNPTKTYSHSRQASSSSSIANLGSPKPEKRQANSPLPPPPAVSNFDFHIDKPQFIRNLDDLYAKVHKTKKEDANLEKVEKRSVTPESTNLGSIRSSLESKLHEKRYKDHNYETLKKSPRRTSDPGYEKIKGNNDPGYASINGPESIPSSDPGYEVLKDRAPSETDPNYEELRHRTSNASDSSAYTKITDLKDGYSIVKKNITLSVCNAKDEPNYESMQNEHSVEPNYESSKSNSSESDPNYESVNHNDPNYESVKELDDPPYERLDEDSSRTNSELSGCDRLKKMESDKNDTSESSNSLGKSSSEKTDPPYEQLNNDTDSETPGYEKIGSKLAITTLTGDGNRHLTDPTNIHDEDGIFQKILSHSTFSPLIAFGCTNCSS</sequence>
<feature type="compositionally biased region" description="Polar residues" evidence="1">
    <location>
        <begin position="451"/>
        <end position="463"/>
    </location>
</feature>
<evidence type="ECO:0000313" key="3">
    <source>
        <dbReference type="EMBL" id="CAH1260486.1"/>
    </source>
</evidence>
<dbReference type="OrthoDB" id="440385at2759"/>
<feature type="compositionally biased region" description="Low complexity" evidence="1">
    <location>
        <begin position="376"/>
        <end position="385"/>
    </location>
</feature>
<feature type="compositionally biased region" description="Basic and acidic residues" evidence="1">
    <location>
        <begin position="645"/>
        <end position="659"/>
    </location>
</feature>
<feature type="region of interest" description="Disordered" evidence="1">
    <location>
        <begin position="440"/>
        <end position="547"/>
    </location>
</feature>
<feature type="region of interest" description="Disordered" evidence="1">
    <location>
        <begin position="195"/>
        <end position="214"/>
    </location>
</feature>
<proteinExistence type="predicted"/>
<gene>
    <name evidence="3" type="ORF">DIABBA_LOCUS3598</name>
</gene>
<dbReference type="EMBL" id="OU898277">
    <property type="protein sequence ID" value="CAH1260486.1"/>
    <property type="molecule type" value="Genomic_DNA"/>
</dbReference>
<accession>A0A9P0DYC3</accession>
<feature type="signal peptide" evidence="2">
    <location>
        <begin position="1"/>
        <end position="17"/>
    </location>
</feature>
<feature type="compositionally biased region" description="Basic and acidic residues" evidence="1">
    <location>
        <begin position="620"/>
        <end position="637"/>
    </location>
</feature>
<evidence type="ECO:0000256" key="2">
    <source>
        <dbReference type="SAM" id="SignalP"/>
    </source>
</evidence>
<evidence type="ECO:0000313" key="4">
    <source>
        <dbReference type="Proteomes" id="UP001153709"/>
    </source>
</evidence>
<feature type="region of interest" description="Disordered" evidence="1">
    <location>
        <begin position="369"/>
        <end position="412"/>
    </location>
</feature>
<dbReference type="AlphaFoldDB" id="A0A9P0DYC3"/>
<feature type="region of interest" description="Disordered" evidence="1">
    <location>
        <begin position="579"/>
        <end position="694"/>
    </location>
</feature>
<evidence type="ECO:0000256" key="1">
    <source>
        <dbReference type="SAM" id="MobiDB-lite"/>
    </source>
</evidence>
<protein>
    <submittedName>
        <fullName evidence="3">Uncharacterized protein</fullName>
    </submittedName>
</protein>
<feature type="chain" id="PRO_5040415987" evidence="2">
    <location>
        <begin position="18"/>
        <end position="747"/>
    </location>
</feature>